<evidence type="ECO:0000313" key="2">
    <source>
        <dbReference type="Proteomes" id="UP000316425"/>
    </source>
</evidence>
<accession>A0A556PBL0</accession>
<keyword evidence="2" id="KW-1185">Reference proteome</keyword>
<dbReference type="InterPro" id="IPR019700">
    <property type="entry name" value="Sigma-G_inhibitor_Gin"/>
</dbReference>
<comment type="caution">
    <text evidence="1">The sequence shown here is derived from an EMBL/GenBank/DDBJ whole genome shotgun (WGS) entry which is preliminary data.</text>
</comment>
<dbReference type="Proteomes" id="UP000316425">
    <property type="component" value="Unassembled WGS sequence"/>
</dbReference>
<sequence>MLLVLDKLVDKEEGKLFMRESMKVCKVCDQPKHEGLQLLYAFICTDCEKEIINTSPEEERYDYYVERLKACSYQKQ</sequence>
<dbReference type="Pfam" id="PF10764">
    <property type="entry name" value="Gin"/>
    <property type="match status" value="1"/>
</dbReference>
<evidence type="ECO:0000313" key="1">
    <source>
        <dbReference type="EMBL" id="TSJ61784.1"/>
    </source>
</evidence>
<protein>
    <recommendedName>
        <fullName evidence="3">Sigma factor G inhibitor Gin</fullName>
    </recommendedName>
</protein>
<gene>
    <name evidence="1" type="ORF">FPQ13_10800</name>
</gene>
<evidence type="ECO:0008006" key="3">
    <source>
        <dbReference type="Google" id="ProtNLM"/>
    </source>
</evidence>
<name>A0A556PBL0_9BACI</name>
<proteinExistence type="predicted"/>
<organism evidence="1 2">
    <name type="scientific">Allobacillus salarius</name>
    <dbReference type="NCBI Taxonomy" id="1955272"/>
    <lineage>
        <taxon>Bacteria</taxon>
        <taxon>Bacillati</taxon>
        <taxon>Bacillota</taxon>
        <taxon>Bacilli</taxon>
        <taxon>Bacillales</taxon>
        <taxon>Bacillaceae</taxon>
        <taxon>Allobacillus</taxon>
    </lineage>
</organism>
<dbReference type="OrthoDB" id="2886653at2"/>
<reference evidence="1 2" key="1">
    <citation type="submission" date="2019-07" db="EMBL/GenBank/DDBJ databases">
        <title>Allobacillus sp. nov. SKP isolated from shrimp paste of Euphausiacea.</title>
        <authorList>
            <person name="Kanchanasin P."/>
            <person name="Tanasupawat S."/>
            <person name="Shi W."/>
            <person name="Wu L."/>
            <person name="Ma J."/>
        </authorList>
    </citation>
    <scope>NUCLEOTIDE SEQUENCE [LARGE SCALE GENOMIC DNA]</scope>
    <source>
        <strain evidence="1 2">SKP4-8</strain>
    </source>
</reference>
<dbReference type="EMBL" id="VMHE01000024">
    <property type="protein sequence ID" value="TSJ61784.1"/>
    <property type="molecule type" value="Genomic_DNA"/>
</dbReference>
<dbReference type="AlphaFoldDB" id="A0A556PBL0"/>